<comment type="caution">
    <text evidence="2">The sequence shown here is derived from an EMBL/GenBank/DDBJ whole genome shotgun (WGS) entry which is preliminary data.</text>
</comment>
<proteinExistence type="predicted"/>
<dbReference type="EMBL" id="MU157954">
    <property type="protein sequence ID" value="KAF9522247.1"/>
    <property type="molecule type" value="Genomic_DNA"/>
</dbReference>
<dbReference type="AlphaFoldDB" id="A0A9P6E4A7"/>
<keyword evidence="1" id="KW-1133">Transmembrane helix</keyword>
<organism evidence="2 3">
    <name type="scientific">Crepidotus variabilis</name>
    <dbReference type="NCBI Taxonomy" id="179855"/>
    <lineage>
        <taxon>Eukaryota</taxon>
        <taxon>Fungi</taxon>
        <taxon>Dikarya</taxon>
        <taxon>Basidiomycota</taxon>
        <taxon>Agaricomycotina</taxon>
        <taxon>Agaricomycetes</taxon>
        <taxon>Agaricomycetidae</taxon>
        <taxon>Agaricales</taxon>
        <taxon>Agaricineae</taxon>
        <taxon>Crepidotaceae</taxon>
        <taxon>Crepidotus</taxon>
    </lineage>
</organism>
<protein>
    <submittedName>
        <fullName evidence="2">Uncharacterized protein</fullName>
    </submittedName>
</protein>
<evidence type="ECO:0000313" key="2">
    <source>
        <dbReference type="EMBL" id="KAF9522247.1"/>
    </source>
</evidence>
<keyword evidence="1" id="KW-0812">Transmembrane</keyword>
<keyword evidence="1" id="KW-0472">Membrane</keyword>
<accession>A0A9P6E4A7</accession>
<gene>
    <name evidence="2" type="ORF">CPB83DRAFT_864745</name>
</gene>
<dbReference type="Proteomes" id="UP000807306">
    <property type="component" value="Unassembled WGS sequence"/>
</dbReference>
<evidence type="ECO:0000313" key="3">
    <source>
        <dbReference type="Proteomes" id="UP000807306"/>
    </source>
</evidence>
<evidence type="ECO:0000256" key="1">
    <source>
        <dbReference type="SAM" id="Phobius"/>
    </source>
</evidence>
<feature type="transmembrane region" description="Helical" evidence="1">
    <location>
        <begin position="21"/>
        <end position="45"/>
    </location>
</feature>
<reference evidence="2" key="1">
    <citation type="submission" date="2020-11" db="EMBL/GenBank/DDBJ databases">
        <authorList>
            <consortium name="DOE Joint Genome Institute"/>
            <person name="Ahrendt S."/>
            <person name="Riley R."/>
            <person name="Andreopoulos W."/>
            <person name="Labutti K."/>
            <person name="Pangilinan J."/>
            <person name="Ruiz-Duenas F.J."/>
            <person name="Barrasa J.M."/>
            <person name="Sanchez-Garcia M."/>
            <person name="Camarero S."/>
            <person name="Miyauchi S."/>
            <person name="Serrano A."/>
            <person name="Linde D."/>
            <person name="Babiker R."/>
            <person name="Drula E."/>
            <person name="Ayuso-Fernandez I."/>
            <person name="Pacheco R."/>
            <person name="Padilla G."/>
            <person name="Ferreira P."/>
            <person name="Barriuso J."/>
            <person name="Kellner H."/>
            <person name="Castanera R."/>
            <person name="Alfaro M."/>
            <person name="Ramirez L."/>
            <person name="Pisabarro A.G."/>
            <person name="Kuo A."/>
            <person name="Tritt A."/>
            <person name="Lipzen A."/>
            <person name="He G."/>
            <person name="Yan M."/>
            <person name="Ng V."/>
            <person name="Cullen D."/>
            <person name="Martin F."/>
            <person name="Rosso M.-N."/>
            <person name="Henrissat B."/>
            <person name="Hibbett D."/>
            <person name="Martinez A.T."/>
            <person name="Grigoriev I.V."/>
        </authorList>
    </citation>
    <scope>NUCLEOTIDE SEQUENCE</scope>
    <source>
        <strain evidence="2">CBS 506.95</strain>
    </source>
</reference>
<name>A0A9P6E4A7_9AGAR</name>
<keyword evidence="3" id="KW-1185">Reference proteome</keyword>
<sequence length="58" mass="6377">MGNGRCFGHGHSRLLRPVTTVAFPVVMIIGLEATELLAPWFIIALNRIFSIHSMSPSL</sequence>